<dbReference type="SUPFAM" id="SSF103481">
    <property type="entry name" value="Multidrug resistance efflux transporter EmrE"/>
    <property type="match status" value="1"/>
</dbReference>
<feature type="transmembrane region" description="Helical" evidence="6">
    <location>
        <begin position="187"/>
        <end position="206"/>
    </location>
</feature>
<feature type="transmembrane region" description="Helical" evidence="6">
    <location>
        <begin position="43"/>
        <end position="63"/>
    </location>
</feature>
<dbReference type="InterPro" id="IPR030184">
    <property type="entry name" value="WAT1-related"/>
</dbReference>
<evidence type="ECO:0000256" key="1">
    <source>
        <dbReference type="ARBA" id="ARBA00004141"/>
    </source>
</evidence>
<name>A0ABM1H705_SOLPN</name>
<feature type="transmembrane region" description="Helical" evidence="6">
    <location>
        <begin position="138"/>
        <end position="156"/>
    </location>
</feature>
<feature type="transmembrane region" description="Helical" evidence="6">
    <location>
        <begin position="75"/>
        <end position="99"/>
    </location>
</feature>
<accession>A0ABM1H705</accession>
<dbReference type="InterPro" id="IPR000620">
    <property type="entry name" value="EamA_dom"/>
</dbReference>
<sequence>MGKICDKVHGLKPIIMMVFIQIGYTGMTLLYKLASNDGMSLRILIAYRFLFASATVLPLALYFDRKSRPKMTWMVMLLAFLSALFGGSMPQNLFAASLVLTSATFATATLNLIPGITFIIATFFRLEKLDLKTREGKAKVLGTLIGIGGAMLLTFYKGLEIKTWSIKLDLKGHVAASHQIQKPYAHILGPILAICSCFSSAVSLIFQV</sequence>
<proteinExistence type="inferred from homology"/>
<dbReference type="RefSeq" id="XP_015081232.1">
    <property type="nucleotide sequence ID" value="XM_015225746.1"/>
</dbReference>
<comment type="subcellular location">
    <subcellularLocation>
        <location evidence="1 6">Membrane</location>
        <topology evidence="1 6">Multi-pass membrane protein</topology>
    </subcellularLocation>
</comment>
<comment type="similarity">
    <text evidence="2 6">Belongs to the drug/metabolite transporter (DMT) superfamily. Plant drug/metabolite exporter (P-DME) (TC 2.A.7.4) family.</text>
</comment>
<evidence type="ECO:0000256" key="4">
    <source>
        <dbReference type="ARBA" id="ARBA00022989"/>
    </source>
</evidence>
<dbReference type="GeneID" id="107024783"/>
<evidence type="ECO:0000256" key="5">
    <source>
        <dbReference type="ARBA" id="ARBA00023136"/>
    </source>
</evidence>
<evidence type="ECO:0000313" key="8">
    <source>
        <dbReference type="Proteomes" id="UP000694930"/>
    </source>
</evidence>
<evidence type="ECO:0000256" key="6">
    <source>
        <dbReference type="RuleBase" id="RU363077"/>
    </source>
</evidence>
<evidence type="ECO:0000259" key="7">
    <source>
        <dbReference type="Pfam" id="PF00892"/>
    </source>
</evidence>
<gene>
    <name evidence="9" type="primary">LOC107024783</name>
</gene>
<dbReference type="PANTHER" id="PTHR31218">
    <property type="entry name" value="WAT1-RELATED PROTEIN"/>
    <property type="match status" value="1"/>
</dbReference>
<evidence type="ECO:0000256" key="3">
    <source>
        <dbReference type="ARBA" id="ARBA00022692"/>
    </source>
</evidence>
<feature type="transmembrane region" description="Helical" evidence="6">
    <location>
        <begin position="105"/>
        <end position="126"/>
    </location>
</feature>
<reference evidence="9" key="2">
    <citation type="submission" date="2025-08" db="UniProtKB">
        <authorList>
            <consortium name="RefSeq"/>
        </authorList>
    </citation>
    <scope>IDENTIFICATION</scope>
</reference>
<protein>
    <recommendedName>
        <fullName evidence="6">WAT1-related protein</fullName>
    </recommendedName>
</protein>
<dbReference type="Pfam" id="PF00892">
    <property type="entry name" value="EamA"/>
    <property type="match status" value="1"/>
</dbReference>
<organism evidence="8 9">
    <name type="scientific">Solanum pennellii</name>
    <name type="common">Tomato</name>
    <name type="synonym">Lycopersicon pennellii</name>
    <dbReference type="NCBI Taxonomy" id="28526"/>
    <lineage>
        <taxon>Eukaryota</taxon>
        <taxon>Viridiplantae</taxon>
        <taxon>Streptophyta</taxon>
        <taxon>Embryophyta</taxon>
        <taxon>Tracheophyta</taxon>
        <taxon>Spermatophyta</taxon>
        <taxon>Magnoliopsida</taxon>
        <taxon>eudicotyledons</taxon>
        <taxon>Gunneridae</taxon>
        <taxon>Pentapetalae</taxon>
        <taxon>asterids</taxon>
        <taxon>lamiids</taxon>
        <taxon>Solanales</taxon>
        <taxon>Solanaceae</taxon>
        <taxon>Solanoideae</taxon>
        <taxon>Solaneae</taxon>
        <taxon>Solanum</taxon>
        <taxon>Solanum subgen. Lycopersicon</taxon>
    </lineage>
</organism>
<evidence type="ECO:0000313" key="9">
    <source>
        <dbReference type="RefSeq" id="XP_015081232.1"/>
    </source>
</evidence>
<reference evidence="8" key="1">
    <citation type="journal article" date="2014" name="Nat. Genet.">
        <title>The genome of the stress-tolerant wild tomato species Solanum pennellii.</title>
        <authorList>
            <person name="Bolger A."/>
            <person name="Scossa F."/>
            <person name="Bolger M.E."/>
            <person name="Lanz C."/>
            <person name="Maumus F."/>
            <person name="Tohge T."/>
            <person name="Quesneville H."/>
            <person name="Alseekh S."/>
            <person name="Sorensen I."/>
            <person name="Lichtenstein G."/>
            <person name="Fich E.A."/>
            <person name="Conte M."/>
            <person name="Keller H."/>
            <person name="Schneeberger K."/>
            <person name="Schwacke R."/>
            <person name="Ofner I."/>
            <person name="Vrebalov J."/>
            <person name="Xu Y."/>
            <person name="Osorio S."/>
            <person name="Aflitos S.A."/>
            <person name="Schijlen E."/>
            <person name="Jimenez-Gomez J.M."/>
            <person name="Ryngajllo M."/>
            <person name="Kimura S."/>
            <person name="Kumar R."/>
            <person name="Koenig D."/>
            <person name="Headland L.R."/>
            <person name="Maloof J.N."/>
            <person name="Sinha N."/>
            <person name="van Ham R.C."/>
            <person name="Lankhorst R.K."/>
            <person name="Mao L."/>
            <person name="Vogel A."/>
            <person name="Arsova B."/>
            <person name="Panstruga R."/>
            <person name="Fei Z."/>
            <person name="Rose J.K."/>
            <person name="Zamir D."/>
            <person name="Carrari F."/>
            <person name="Giovannoni J.J."/>
            <person name="Weigel D."/>
            <person name="Usadel B."/>
            <person name="Fernie A.R."/>
        </authorList>
    </citation>
    <scope>NUCLEOTIDE SEQUENCE [LARGE SCALE GENOMIC DNA]</scope>
    <source>
        <strain evidence="8">cv. LA0716</strain>
    </source>
</reference>
<dbReference type="Proteomes" id="UP000694930">
    <property type="component" value="Chromosome 7"/>
</dbReference>
<keyword evidence="8" id="KW-1185">Reference proteome</keyword>
<keyword evidence="3 6" id="KW-0812">Transmembrane</keyword>
<keyword evidence="4 6" id="KW-1133">Transmembrane helix</keyword>
<feature type="domain" description="EamA" evidence="7">
    <location>
        <begin position="13"/>
        <end position="154"/>
    </location>
</feature>
<feature type="transmembrane region" description="Helical" evidence="6">
    <location>
        <begin position="12"/>
        <end position="31"/>
    </location>
</feature>
<keyword evidence="5 6" id="KW-0472">Membrane</keyword>
<dbReference type="InterPro" id="IPR037185">
    <property type="entry name" value="EmrE-like"/>
</dbReference>
<evidence type="ECO:0000256" key="2">
    <source>
        <dbReference type="ARBA" id="ARBA00007635"/>
    </source>
</evidence>